<protein>
    <submittedName>
        <fullName evidence="1">Uncharacterized protein</fullName>
    </submittedName>
</protein>
<evidence type="ECO:0000313" key="2">
    <source>
        <dbReference type="Proteomes" id="UP000782519"/>
    </source>
</evidence>
<comment type="caution">
    <text evidence="1">The sequence shown here is derived from an EMBL/GenBank/DDBJ whole genome shotgun (WGS) entry which is preliminary data.</text>
</comment>
<reference evidence="1" key="1">
    <citation type="submission" date="2020-07" db="EMBL/GenBank/DDBJ databases">
        <title>Huge and variable diversity of episymbiotic CPR bacteria and DPANN archaea in groundwater ecosystems.</title>
        <authorList>
            <person name="He C.Y."/>
            <person name="Keren R."/>
            <person name="Whittaker M."/>
            <person name="Farag I.F."/>
            <person name="Doudna J."/>
            <person name="Cate J.H.D."/>
            <person name="Banfield J.F."/>
        </authorList>
    </citation>
    <scope>NUCLEOTIDE SEQUENCE</scope>
    <source>
        <strain evidence="1">NC_groundwater_1818_Pr3_B-0.1um_66_35</strain>
    </source>
</reference>
<name>A0A933RWS5_RHOPL</name>
<sequence length="182" mass="19646">MIAGAAYAAPELGVRHRLDVAVSAQPGAPLLKDFAAARGSISLTIRLSANSQETRHFGILKPAFSNVVIPDAPGTTLVRPETVWEERICHQRRGFPKATVIGLGARFEGGNKPVELAAGFRTIGRPVPSDEIMPAIRIASDRDQVGPFFVFRSVSKASRLNVDLKLYTIDCFIEAQPVGALR</sequence>
<dbReference type="Proteomes" id="UP000782519">
    <property type="component" value="Unassembled WGS sequence"/>
</dbReference>
<proteinExistence type="predicted"/>
<gene>
    <name evidence="1" type="ORF">HZA66_03385</name>
</gene>
<evidence type="ECO:0000313" key="1">
    <source>
        <dbReference type="EMBL" id="MBI5128462.1"/>
    </source>
</evidence>
<accession>A0A933RWS5</accession>
<dbReference type="AlphaFoldDB" id="A0A933RWS5"/>
<organism evidence="1 2">
    <name type="scientific">Rhodopseudomonas palustris</name>
    <dbReference type="NCBI Taxonomy" id="1076"/>
    <lineage>
        <taxon>Bacteria</taxon>
        <taxon>Pseudomonadati</taxon>
        <taxon>Pseudomonadota</taxon>
        <taxon>Alphaproteobacteria</taxon>
        <taxon>Hyphomicrobiales</taxon>
        <taxon>Nitrobacteraceae</taxon>
        <taxon>Rhodopseudomonas</taxon>
    </lineage>
</organism>
<dbReference type="EMBL" id="JACRJB010000010">
    <property type="protein sequence ID" value="MBI5128462.1"/>
    <property type="molecule type" value="Genomic_DNA"/>
</dbReference>